<evidence type="ECO:0000259" key="3">
    <source>
        <dbReference type="Pfam" id="PF00266"/>
    </source>
</evidence>
<keyword evidence="2" id="KW-0663">Pyridoxal phosphate</keyword>
<dbReference type="RefSeq" id="WP_377607273.1">
    <property type="nucleotide sequence ID" value="NZ_JBHUME010000019.1"/>
</dbReference>
<dbReference type="Pfam" id="PF00266">
    <property type="entry name" value="Aminotran_5"/>
    <property type="match status" value="1"/>
</dbReference>
<dbReference type="PANTHER" id="PTHR43586">
    <property type="entry name" value="CYSTEINE DESULFURASE"/>
    <property type="match status" value="1"/>
</dbReference>
<keyword evidence="4" id="KW-0808">Transferase</keyword>
<organism evidence="4 5">
    <name type="scientific">Paenibacillus gansuensis</name>
    <dbReference type="NCBI Taxonomy" id="306542"/>
    <lineage>
        <taxon>Bacteria</taxon>
        <taxon>Bacillati</taxon>
        <taxon>Bacillota</taxon>
        <taxon>Bacilli</taxon>
        <taxon>Bacillales</taxon>
        <taxon>Paenibacillaceae</taxon>
        <taxon>Paenibacillus</taxon>
    </lineage>
</organism>
<reference evidence="5" key="1">
    <citation type="journal article" date="2019" name="Int. J. Syst. Evol. Microbiol.">
        <title>The Global Catalogue of Microorganisms (GCM) 10K type strain sequencing project: providing services to taxonomists for standard genome sequencing and annotation.</title>
        <authorList>
            <consortium name="The Broad Institute Genomics Platform"/>
            <consortium name="The Broad Institute Genome Sequencing Center for Infectious Disease"/>
            <person name="Wu L."/>
            <person name="Ma J."/>
        </authorList>
    </citation>
    <scope>NUCLEOTIDE SEQUENCE [LARGE SCALE GENOMIC DNA]</scope>
    <source>
        <strain evidence="5">KCTC 3950</strain>
    </source>
</reference>
<dbReference type="InterPro" id="IPR015422">
    <property type="entry name" value="PyrdxlP-dep_Trfase_small"/>
</dbReference>
<dbReference type="InterPro" id="IPR015421">
    <property type="entry name" value="PyrdxlP-dep_Trfase_major"/>
</dbReference>
<keyword evidence="5" id="KW-1185">Reference proteome</keyword>
<evidence type="ECO:0000313" key="4">
    <source>
        <dbReference type="EMBL" id="MFD2615415.1"/>
    </source>
</evidence>
<dbReference type="Gene3D" id="3.90.1150.10">
    <property type="entry name" value="Aspartate Aminotransferase, domain 1"/>
    <property type="match status" value="1"/>
</dbReference>
<evidence type="ECO:0000256" key="1">
    <source>
        <dbReference type="ARBA" id="ARBA00001933"/>
    </source>
</evidence>
<feature type="domain" description="Aminotransferase class V" evidence="3">
    <location>
        <begin position="40"/>
        <end position="377"/>
    </location>
</feature>
<protein>
    <submittedName>
        <fullName evidence="4">Aminotransferase class V-fold PLP-dependent enzyme</fullName>
    </submittedName>
</protein>
<gene>
    <name evidence="4" type="ORF">ACFSUF_23710</name>
</gene>
<dbReference type="PANTHER" id="PTHR43586:SF8">
    <property type="entry name" value="CYSTEINE DESULFURASE 1, CHLOROPLASTIC"/>
    <property type="match status" value="1"/>
</dbReference>
<evidence type="ECO:0000313" key="5">
    <source>
        <dbReference type="Proteomes" id="UP001597541"/>
    </source>
</evidence>
<accession>A0ABW5PKT5</accession>
<dbReference type="Gene3D" id="3.40.640.10">
    <property type="entry name" value="Type I PLP-dependent aspartate aminotransferase-like (Major domain)"/>
    <property type="match status" value="1"/>
</dbReference>
<dbReference type="GO" id="GO:0008483">
    <property type="term" value="F:transaminase activity"/>
    <property type="evidence" value="ECO:0007669"/>
    <property type="project" value="UniProtKB-KW"/>
</dbReference>
<keyword evidence="4" id="KW-0032">Aminotransferase</keyword>
<sequence>MSQLHQNSTREPDWDAVRSLFRLDPDYIHLGSSQFIASHPLPVREAIGRYRVLLDSNPVHHTMQLENKKAQEARISAARYMGIGDPNLIALTDSTTMGLGMTYAGIHLREGQEILVSEFSHYSHQESIRKATERSKARFTEMKLYEHLSSVTEQGIIEAVLAKVSDKTRIIALTWVHSNSGLKTPVAAIAKSLDPIRERRAKDDRLLLIVDGVHGFGIETEMFDELGCDIFVTACHKWTYGPRGTGFVAATDQAWQEVTPIIPDYTERFKSYSDGNGGPGRMDGKIATPGGFHALEHRWALSSSFELMESLGRQHVYNRVHKLNRICKEGLADMGHVQVHTPLKDELSSGIVAFEVKGMDASEVVKRLAEKKIIATAAPYRVSYARFTPGIYNSESDIERALDAVSSLKA</sequence>
<evidence type="ECO:0000256" key="2">
    <source>
        <dbReference type="ARBA" id="ARBA00022898"/>
    </source>
</evidence>
<dbReference type="InterPro" id="IPR015424">
    <property type="entry name" value="PyrdxlP-dep_Trfase"/>
</dbReference>
<name>A0ABW5PKT5_9BACL</name>
<dbReference type="EMBL" id="JBHUME010000019">
    <property type="protein sequence ID" value="MFD2615415.1"/>
    <property type="molecule type" value="Genomic_DNA"/>
</dbReference>
<dbReference type="SUPFAM" id="SSF53383">
    <property type="entry name" value="PLP-dependent transferases"/>
    <property type="match status" value="1"/>
</dbReference>
<proteinExistence type="predicted"/>
<dbReference type="InterPro" id="IPR000192">
    <property type="entry name" value="Aminotrans_V_dom"/>
</dbReference>
<dbReference type="Proteomes" id="UP001597541">
    <property type="component" value="Unassembled WGS sequence"/>
</dbReference>
<comment type="caution">
    <text evidence="4">The sequence shown here is derived from an EMBL/GenBank/DDBJ whole genome shotgun (WGS) entry which is preliminary data.</text>
</comment>
<comment type="cofactor">
    <cofactor evidence="1">
        <name>pyridoxal 5'-phosphate</name>
        <dbReference type="ChEBI" id="CHEBI:597326"/>
    </cofactor>
</comment>